<feature type="transmembrane region" description="Helical" evidence="8">
    <location>
        <begin position="141"/>
        <end position="162"/>
    </location>
</feature>
<dbReference type="PANTHER" id="PTHR48022">
    <property type="entry name" value="PLASTIDIC GLUCOSE TRANSPORTER 4"/>
    <property type="match status" value="1"/>
</dbReference>
<feature type="transmembrane region" description="Helical" evidence="8">
    <location>
        <begin position="243"/>
        <end position="260"/>
    </location>
</feature>
<dbReference type="InterPro" id="IPR005828">
    <property type="entry name" value="MFS_sugar_transport-like"/>
</dbReference>
<dbReference type="GO" id="GO:0005351">
    <property type="term" value="F:carbohydrate:proton symporter activity"/>
    <property type="evidence" value="ECO:0007669"/>
    <property type="project" value="TreeGrafter"/>
</dbReference>
<dbReference type="Gene3D" id="1.20.1250.20">
    <property type="entry name" value="MFS general substrate transporter like domains"/>
    <property type="match status" value="2"/>
</dbReference>
<dbReference type="FunFam" id="1.20.1250.20:FF:000451">
    <property type="entry name" value="MFS sugar transporter, putative"/>
    <property type="match status" value="1"/>
</dbReference>
<dbReference type="GO" id="GO:0016020">
    <property type="term" value="C:membrane"/>
    <property type="evidence" value="ECO:0007669"/>
    <property type="project" value="UniProtKB-SubCell"/>
</dbReference>
<dbReference type="AlphaFoldDB" id="A0A9P4ISM0"/>
<evidence type="ECO:0000259" key="9">
    <source>
        <dbReference type="PROSITE" id="PS50850"/>
    </source>
</evidence>
<protein>
    <submittedName>
        <fullName evidence="10">General substrate transporter</fullName>
    </submittedName>
</protein>
<dbReference type="Proteomes" id="UP000799772">
    <property type="component" value="Unassembled WGS sequence"/>
</dbReference>
<dbReference type="PANTHER" id="PTHR48022:SF48">
    <property type="entry name" value="SUGAR TRANSPORTER, PUTATIVE (AFU_ORTHOLOGUE AFUA_3G06730)-RELATED"/>
    <property type="match status" value="1"/>
</dbReference>
<dbReference type="PROSITE" id="PS00216">
    <property type="entry name" value="SUGAR_TRANSPORT_1"/>
    <property type="match status" value="1"/>
</dbReference>
<feature type="transmembrane region" description="Helical" evidence="8">
    <location>
        <begin position="442"/>
        <end position="467"/>
    </location>
</feature>
<dbReference type="Pfam" id="PF00083">
    <property type="entry name" value="Sugar_tr"/>
    <property type="match status" value="1"/>
</dbReference>
<feature type="transmembrane region" description="Helical" evidence="8">
    <location>
        <begin position="407"/>
        <end position="430"/>
    </location>
</feature>
<feature type="transmembrane region" description="Helical" evidence="8">
    <location>
        <begin position="510"/>
        <end position="528"/>
    </location>
</feature>
<name>A0A9P4ISM0_9PEZI</name>
<reference evidence="10" key="1">
    <citation type="journal article" date="2020" name="Stud. Mycol.">
        <title>101 Dothideomycetes genomes: a test case for predicting lifestyles and emergence of pathogens.</title>
        <authorList>
            <person name="Haridas S."/>
            <person name="Albert R."/>
            <person name="Binder M."/>
            <person name="Bloem J."/>
            <person name="Labutti K."/>
            <person name="Salamov A."/>
            <person name="Andreopoulos B."/>
            <person name="Baker S."/>
            <person name="Barry K."/>
            <person name="Bills G."/>
            <person name="Bluhm B."/>
            <person name="Cannon C."/>
            <person name="Castanera R."/>
            <person name="Culley D."/>
            <person name="Daum C."/>
            <person name="Ezra D."/>
            <person name="Gonzalez J."/>
            <person name="Henrissat B."/>
            <person name="Kuo A."/>
            <person name="Liang C."/>
            <person name="Lipzen A."/>
            <person name="Lutzoni F."/>
            <person name="Magnuson J."/>
            <person name="Mondo S."/>
            <person name="Nolan M."/>
            <person name="Ohm R."/>
            <person name="Pangilinan J."/>
            <person name="Park H.-J."/>
            <person name="Ramirez L."/>
            <person name="Alfaro M."/>
            <person name="Sun H."/>
            <person name="Tritt A."/>
            <person name="Yoshinaga Y."/>
            <person name="Zwiers L.-H."/>
            <person name="Turgeon B."/>
            <person name="Goodwin S."/>
            <person name="Spatafora J."/>
            <person name="Crous P."/>
            <person name="Grigoriev I."/>
        </authorList>
    </citation>
    <scope>NUCLEOTIDE SEQUENCE</scope>
    <source>
        <strain evidence="10">CBS 133067</strain>
    </source>
</reference>
<feature type="transmembrane region" description="Helical" evidence="8">
    <location>
        <begin position="479"/>
        <end position="498"/>
    </location>
</feature>
<evidence type="ECO:0000256" key="6">
    <source>
        <dbReference type="ARBA" id="ARBA00023136"/>
    </source>
</evidence>
<dbReference type="InterPro" id="IPR003663">
    <property type="entry name" value="Sugar/inositol_transpt"/>
</dbReference>
<evidence type="ECO:0000256" key="2">
    <source>
        <dbReference type="ARBA" id="ARBA00010992"/>
    </source>
</evidence>
<evidence type="ECO:0000256" key="5">
    <source>
        <dbReference type="ARBA" id="ARBA00022989"/>
    </source>
</evidence>
<feature type="transmembrane region" description="Helical" evidence="8">
    <location>
        <begin position="383"/>
        <end position="400"/>
    </location>
</feature>
<gene>
    <name evidence="10" type="ORF">NA57DRAFT_63056</name>
</gene>
<evidence type="ECO:0000256" key="7">
    <source>
        <dbReference type="RuleBase" id="RU003346"/>
    </source>
</evidence>
<dbReference type="NCBIfam" id="TIGR00879">
    <property type="entry name" value="SP"/>
    <property type="match status" value="1"/>
</dbReference>
<feature type="domain" description="Major facilitator superfamily (MFS) profile" evidence="9">
    <location>
        <begin position="45"/>
        <end position="532"/>
    </location>
</feature>
<dbReference type="InterPro" id="IPR020846">
    <property type="entry name" value="MFS_dom"/>
</dbReference>
<accession>A0A9P4ISM0</accession>
<dbReference type="OrthoDB" id="8120565at2759"/>
<dbReference type="PROSITE" id="PS50850">
    <property type="entry name" value="MFS"/>
    <property type="match status" value="1"/>
</dbReference>
<feature type="transmembrane region" description="Helical" evidence="8">
    <location>
        <begin position="39"/>
        <end position="58"/>
    </location>
</feature>
<dbReference type="EMBL" id="ML978121">
    <property type="protein sequence ID" value="KAF2104618.1"/>
    <property type="molecule type" value="Genomic_DNA"/>
</dbReference>
<feature type="transmembrane region" description="Helical" evidence="8">
    <location>
        <begin position="87"/>
        <end position="105"/>
    </location>
</feature>
<dbReference type="InterPro" id="IPR036259">
    <property type="entry name" value="MFS_trans_sf"/>
</dbReference>
<evidence type="ECO:0000256" key="4">
    <source>
        <dbReference type="ARBA" id="ARBA00022692"/>
    </source>
</evidence>
<keyword evidence="3 7" id="KW-0813">Transport</keyword>
<dbReference type="PRINTS" id="PR00171">
    <property type="entry name" value="SUGRTRNSPORT"/>
</dbReference>
<evidence type="ECO:0000313" key="11">
    <source>
        <dbReference type="Proteomes" id="UP000799772"/>
    </source>
</evidence>
<feature type="transmembrane region" description="Helical" evidence="8">
    <location>
        <begin position="341"/>
        <end position="363"/>
    </location>
</feature>
<dbReference type="PROSITE" id="PS00217">
    <property type="entry name" value="SUGAR_TRANSPORT_2"/>
    <property type="match status" value="1"/>
</dbReference>
<keyword evidence="11" id="KW-1185">Reference proteome</keyword>
<dbReference type="InterPro" id="IPR050360">
    <property type="entry name" value="MFS_Sugar_Transporters"/>
</dbReference>
<dbReference type="InterPro" id="IPR005829">
    <property type="entry name" value="Sugar_transporter_CS"/>
</dbReference>
<keyword evidence="5 8" id="KW-1133">Transmembrane helix</keyword>
<sequence>MDDKKDLQTKTEKLGDGAADDVMLFEPEKRPIAQVLRENPYIVGLACFATLGGFLFGYDQGVVSGILTMESFGAKFPRIYMDSGFKGWFTSSLLLAAWLGSLINGPVSDKFGRKHSILFAVVIFVSGSAIQAGAVSIPMLFVGRTITGIPVGMLTMVTPQYLSEISVPTIRGTLVVLQQLSITIGILVSYWLEYGTHYIGGTRCDPTIPYSGGMASKPTFDAYHDVGPNGCTGQSEASWRVPFALQIFPALVLGIGMLFYPESPRWWLMVGKDQKALDALSRIRRLPTDDHMLSTEFLAIKADVLFEQSYVLEHFHGWTGIRLMAAQYLALVSTWPNFRRLSIGSCIMFFQQFMGCNAMIYYAPTIFGQLGLSGNTTSLLATGVYGIVNTLWTLPALFLIDKVGRRPLLMCGALGTFISLVIVGGIVGGYGSNLAANKAAGWTGIAFIYIYDINFSYSFAPIGWVLPSEIFNLGNRSKAMSITTSSTWMCNFIIGLVTPDMLSTIKWGTYIFFAAFCLLALAFTYFFVPETKGRSLEDMDLVFGDNAAHEEKAHLVRIAQGLRIEAEQENRAAQV</sequence>
<evidence type="ECO:0000256" key="8">
    <source>
        <dbReference type="SAM" id="Phobius"/>
    </source>
</evidence>
<evidence type="ECO:0000256" key="3">
    <source>
        <dbReference type="ARBA" id="ARBA00022448"/>
    </source>
</evidence>
<dbReference type="SUPFAM" id="SSF103473">
    <property type="entry name" value="MFS general substrate transporter"/>
    <property type="match status" value="1"/>
</dbReference>
<comment type="subcellular location">
    <subcellularLocation>
        <location evidence="1">Membrane</location>
        <topology evidence="1">Multi-pass membrane protein</topology>
    </subcellularLocation>
</comment>
<dbReference type="FunFam" id="1.20.1250.20:FF:000388">
    <property type="entry name" value="MFS sugar transporter, putative"/>
    <property type="match status" value="1"/>
</dbReference>
<feature type="transmembrane region" description="Helical" evidence="8">
    <location>
        <begin position="117"/>
        <end position="135"/>
    </location>
</feature>
<comment type="similarity">
    <text evidence="2 7">Belongs to the major facilitator superfamily. Sugar transporter (TC 2.A.1.1) family.</text>
</comment>
<keyword evidence="4 8" id="KW-0812">Transmembrane</keyword>
<evidence type="ECO:0000313" key="10">
    <source>
        <dbReference type="EMBL" id="KAF2104618.1"/>
    </source>
</evidence>
<organism evidence="10 11">
    <name type="scientific">Rhizodiscina lignyota</name>
    <dbReference type="NCBI Taxonomy" id="1504668"/>
    <lineage>
        <taxon>Eukaryota</taxon>
        <taxon>Fungi</taxon>
        <taxon>Dikarya</taxon>
        <taxon>Ascomycota</taxon>
        <taxon>Pezizomycotina</taxon>
        <taxon>Dothideomycetes</taxon>
        <taxon>Pleosporomycetidae</taxon>
        <taxon>Aulographales</taxon>
        <taxon>Rhizodiscinaceae</taxon>
        <taxon>Rhizodiscina</taxon>
    </lineage>
</organism>
<evidence type="ECO:0000256" key="1">
    <source>
        <dbReference type="ARBA" id="ARBA00004141"/>
    </source>
</evidence>
<comment type="caution">
    <text evidence="10">The sequence shown here is derived from an EMBL/GenBank/DDBJ whole genome shotgun (WGS) entry which is preliminary data.</text>
</comment>
<proteinExistence type="inferred from homology"/>
<keyword evidence="6 8" id="KW-0472">Membrane</keyword>
<feature type="transmembrane region" description="Helical" evidence="8">
    <location>
        <begin position="174"/>
        <end position="192"/>
    </location>
</feature>